<organism evidence="5 6">
    <name type="scientific">Mycobacteroides abscessus</name>
    <dbReference type="NCBI Taxonomy" id="36809"/>
    <lineage>
        <taxon>Bacteria</taxon>
        <taxon>Bacillati</taxon>
        <taxon>Actinomycetota</taxon>
        <taxon>Actinomycetes</taxon>
        <taxon>Mycobacteriales</taxon>
        <taxon>Mycobacteriaceae</taxon>
        <taxon>Mycobacteroides</taxon>
    </lineage>
</organism>
<reference evidence="5 6" key="1">
    <citation type="submission" date="2015-03" db="EMBL/GenBank/DDBJ databases">
        <authorList>
            <person name="Murphy D."/>
        </authorList>
    </citation>
    <scope>NUCLEOTIDE SEQUENCE [LARGE SCALE GENOMIC DNA]</scope>
    <source>
        <strain evidence="5 6">PAP088</strain>
    </source>
</reference>
<sequence>MTIGDILEVQTGGAANGGSVVARHDGRVIFVRDALPGERVRVQITDDRQASFWHGAAVEVLDPSLHRIEPLCPIAHSAVGSGCCDLSFADPVYLRELKGDVVSQQLARLGKYEWQGVAQPLGAGDPTGWRTRVRLDVNALGQPGFHRYHSDELVTDLRCAQVVPGLLDGLDQPELGSEGPLHAVMDDQGRRHVLRGSTIVEGEDVAVQKVGDRHWLVPVMAFWQAHRDAAGTYSRLVSDWAELEPGMSAWDLYGGVGVFAAALGEAVGRTGHVVSVDTSRPAFRSAKSALGDLRQVTMICGSVRHAIGDLGEADVAVLDPPRAGAGREVIGKVAAANVPRVIHIGCEAAAFARDVGLYLERGYRVRELRVFDAFPLTHHIESFALLTR</sequence>
<dbReference type="InterPro" id="IPR029063">
    <property type="entry name" value="SAM-dependent_MTases_sf"/>
</dbReference>
<evidence type="ECO:0000313" key="6">
    <source>
        <dbReference type="Proteomes" id="UP000045782"/>
    </source>
</evidence>
<dbReference type="Proteomes" id="UP000045782">
    <property type="component" value="Unassembled WGS sequence"/>
</dbReference>
<proteinExistence type="inferred from homology"/>
<keyword evidence="3 4" id="KW-0949">S-adenosyl-L-methionine</keyword>
<dbReference type="PROSITE" id="PS50926">
    <property type="entry name" value="TRAM"/>
    <property type="match status" value="1"/>
</dbReference>
<dbReference type="Pfam" id="PF05958">
    <property type="entry name" value="tRNA_U5-meth_tr"/>
    <property type="match status" value="1"/>
</dbReference>
<dbReference type="GO" id="GO:0070475">
    <property type="term" value="P:rRNA base methylation"/>
    <property type="evidence" value="ECO:0007669"/>
    <property type="project" value="TreeGrafter"/>
</dbReference>
<gene>
    <name evidence="5" type="ORF">ERS075579_00362</name>
</gene>
<dbReference type="PANTHER" id="PTHR11061">
    <property type="entry name" value="RNA M5U METHYLTRANSFERASE"/>
    <property type="match status" value="1"/>
</dbReference>
<feature type="binding site" evidence="4">
    <location>
        <position position="224"/>
    </location>
    <ligand>
        <name>S-adenosyl-L-methionine</name>
        <dbReference type="ChEBI" id="CHEBI:59789"/>
    </ligand>
</feature>
<dbReference type="Gene3D" id="3.40.50.150">
    <property type="entry name" value="Vaccinia Virus protein VP39"/>
    <property type="match status" value="1"/>
</dbReference>
<dbReference type="PROSITE" id="PS51687">
    <property type="entry name" value="SAM_MT_RNA_M5U"/>
    <property type="match status" value="1"/>
</dbReference>
<evidence type="ECO:0000313" key="5">
    <source>
        <dbReference type="EMBL" id="CPV32661.1"/>
    </source>
</evidence>
<dbReference type="SUPFAM" id="SSF53335">
    <property type="entry name" value="S-adenosyl-L-methionine-dependent methyltransferases"/>
    <property type="match status" value="1"/>
</dbReference>
<dbReference type="InterPro" id="IPR012340">
    <property type="entry name" value="NA-bd_OB-fold"/>
</dbReference>
<dbReference type="InterPro" id="IPR010280">
    <property type="entry name" value="U5_MeTrfase_fam"/>
</dbReference>
<protein>
    <submittedName>
        <fullName evidence="5">RNA methyltransferase</fullName>
        <ecNumber evidence="5">2.1.1.-</ecNumber>
    </submittedName>
</protein>
<dbReference type="Gene3D" id="2.40.50.140">
    <property type="entry name" value="Nucleic acid-binding proteins"/>
    <property type="match status" value="1"/>
</dbReference>
<feature type="binding site" evidence="4">
    <location>
        <position position="253"/>
    </location>
    <ligand>
        <name>S-adenosyl-L-methionine</name>
        <dbReference type="ChEBI" id="CHEBI:59789"/>
    </ligand>
</feature>
<dbReference type="PANTHER" id="PTHR11061:SF30">
    <property type="entry name" value="TRNA (URACIL(54)-C(5))-METHYLTRANSFERASE"/>
    <property type="match status" value="1"/>
</dbReference>
<dbReference type="Pfam" id="PF01135">
    <property type="entry name" value="PCMT"/>
    <property type="match status" value="1"/>
</dbReference>
<dbReference type="EMBL" id="CSWP01000001">
    <property type="protein sequence ID" value="CPV32661.1"/>
    <property type="molecule type" value="Genomic_DNA"/>
</dbReference>
<dbReference type="SUPFAM" id="SSF50249">
    <property type="entry name" value="Nucleic acid-binding proteins"/>
    <property type="match status" value="1"/>
</dbReference>
<evidence type="ECO:0000256" key="2">
    <source>
        <dbReference type="ARBA" id="ARBA00022679"/>
    </source>
</evidence>
<dbReference type="GO" id="GO:0070041">
    <property type="term" value="F:rRNA (uridine-C5-)-methyltransferase activity"/>
    <property type="evidence" value="ECO:0007669"/>
    <property type="project" value="TreeGrafter"/>
</dbReference>
<keyword evidence="2 4" id="KW-0808">Transferase</keyword>
<dbReference type="EC" id="2.1.1.-" evidence="5"/>
<name>A0A0U0ZG89_9MYCO</name>
<evidence type="ECO:0000256" key="3">
    <source>
        <dbReference type="ARBA" id="ARBA00022691"/>
    </source>
</evidence>
<comment type="similarity">
    <text evidence="4">Belongs to the class I-like SAM-binding methyltransferase superfamily. RNA M5U methyltransferase family.</text>
</comment>
<dbReference type="InterPro" id="IPR002792">
    <property type="entry name" value="TRAM_dom"/>
</dbReference>
<keyword evidence="1 4" id="KW-0489">Methyltransferase</keyword>
<accession>A0A0U0ZG89</accession>
<feature type="binding site" evidence="4">
    <location>
        <position position="277"/>
    </location>
    <ligand>
        <name>S-adenosyl-L-methionine</name>
        <dbReference type="ChEBI" id="CHEBI:59789"/>
    </ligand>
</feature>
<dbReference type="AlphaFoldDB" id="A0A0U0ZG89"/>
<dbReference type="Pfam" id="PF01938">
    <property type="entry name" value="TRAM"/>
    <property type="match status" value="1"/>
</dbReference>
<evidence type="ECO:0000256" key="1">
    <source>
        <dbReference type="ARBA" id="ARBA00022603"/>
    </source>
</evidence>
<evidence type="ECO:0000256" key="4">
    <source>
        <dbReference type="PROSITE-ProRule" id="PRU01024"/>
    </source>
</evidence>
<dbReference type="RefSeq" id="WP_016892361.1">
    <property type="nucleotide sequence ID" value="NZ_CSWP01000001.1"/>
</dbReference>
<feature type="binding site" evidence="4">
    <location>
        <position position="319"/>
    </location>
    <ligand>
        <name>S-adenosyl-L-methionine</name>
        <dbReference type="ChEBI" id="CHEBI:59789"/>
    </ligand>
</feature>
<feature type="active site" description="Nucleophile" evidence="4">
    <location>
        <position position="346"/>
    </location>
</feature>